<accession>A0A3Q8IK24</accession>
<evidence type="ECO:0000313" key="5">
    <source>
        <dbReference type="EMBL" id="TPP48709.1"/>
    </source>
</evidence>
<dbReference type="EMBL" id="CP029535">
    <property type="protein sequence ID" value="AYU83965.1"/>
    <property type="molecule type" value="Genomic_DNA"/>
</dbReference>
<dbReference type="OMA" id="WTETHSL"/>
<reference evidence="3" key="7">
    <citation type="submission" date="2020-06" db="EMBL/GenBank/DDBJ databases">
        <authorList>
            <person name="Camacho E."/>
            <person name="Gonzalez-de la Fuente S."/>
            <person name="Rastrojo A."/>
            <person name="Peiro-Pastor R."/>
            <person name="Solana JC."/>
            <person name="Tabera L."/>
            <person name="Gamarro F."/>
            <person name="Carrasco-Ramiro F."/>
            <person name="Requena JM."/>
            <person name="Aguado B."/>
        </authorList>
    </citation>
    <scope>NUCLEOTIDE SEQUENCE</scope>
</reference>
<dbReference type="EMBL" id="RHLC01000054">
    <property type="protein sequence ID" value="TPP48709.1"/>
    <property type="molecule type" value="Genomic_DNA"/>
</dbReference>
<evidence type="ECO:0000256" key="1">
    <source>
        <dbReference type="SAM" id="MobiDB-lite"/>
    </source>
</evidence>
<reference evidence="4 6" key="1">
    <citation type="journal article" date="2011" name="Genome Res.">
        <title>Whole genome sequencing of multiple Leishmania donovani clinical isolates provides insights into population structure and mechanisms of drug resistance.</title>
        <authorList>
            <person name="Downing T."/>
            <person name="Imamura H."/>
            <person name="Decuypere S."/>
            <person name="Clark T.G."/>
            <person name="Coombs G.H."/>
            <person name="Cotton J.A."/>
            <person name="Hilley J.D."/>
            <person name="de Doncker S."/>
            <person name="Maes I."/>
            <person name="Mottram J.C."/>
            <person name="Quail M.A."/>
            <person name="Rijal S."/>
            <person name="Sanders M."/>
            <person name="Schonian G."/>
            <person name="Stark O."/>
            <person name="Sundar S."/>
            <person name="Vanaerschot M."/>
            <person name="Hertz-Fowler C."/>
            <person name="Dujardin J.C."/>
            <person name="Berriman M."/>
        </authorList>
    </citation>
    <scope>NUCLEOTIDE SEQUENCE [LARGE SCALE GENOMIC DNA]</scope>
    <source>
        <strain evidence="4 6">BPK282A1</strain>
    </source>
</reference>
<dbReference type="GeneID" id="13388606"/>
<evidence type="ECO:0000313" key="8">
    <source>
        <dbReference type="Proteomes" id="UP000318447"/>
    </source>
</evidence>
<dbReference type="VEuPathDB" id="TriTrypDB:LdBPK_366070.1"/>
<name>A0A3Q8IK24_LEIDO</name>
<accession>E9BUW4</accession>
<reference evidence="2 7" key="4">
    <citation type="journal article" date="2018" name="Sci. Rep.">
        <title>A complete Leishmania donovani reference genome identifies novel genetic variations associated with virulence.</title>
        <authorList>
            <person name="Lypaczewski P."/>
            <person name="Hoshizaki J."/>
            <person name="Zhang W.-W."/>
            <person name="McCall L.-I."/>
            <person name="Torcivia-Rodriguez J."/>
            <person name="Simonyan V."/>
            <person name="Kaur A."/>
            <person name="Dewar K."/>
            <person name="Matlashewski G."/>
        </authorList>
    </citation>
    <scope>NUCLEOTIDE SEQUENCE [LARGE SCALE GENOMIC DNA]</scope>
    <source>
        <strain evidence="2 7">LdCL</strain>
    </source>
</reference>
<dbReference type="KEGG" id="ldo:LDBPK_366070"/>
<gene>
    <name evidence="5" type="ORF">CGC21_15295</name>
    <name evidence="4" type="ORF">LDBPK_366070</name>
    <name evidence="2" type="ORF">LdCL_360068100</name>
    <name evidence="3" type="ORF">LDHU3_36.8000</name>
</gene>
<evidence type="ECO:0000313" key="2">
    <source>
        <dbReference type="EMBL" id="AYU83965.1"/>
    </source>
</evidence>
<evidence type="ECO:0000313" key="7">
    <source>
        <dbReference type="Proteomes" id="UP000274082"/>
    </source>
</evidence>
<reference evidence="6" key="3">
    <citation type="submission" date="2011-02" db="EMBL/GenBank/DDBJ databases">
        <title>Whole genome sequencing of Leishmania donovani clinical lines reveals dynamic variation related to drug resistance.</title>
        <authorList>
            <person name="Downing T."/>
            <person name="Imamura H."/>
            <person name="Sanders M."/>
            <person name="Decuypere S."/>
            <person name="Hertz-Fowler C."/>
            <person name="Clark T.G."/>
            <person name="Rijal S."/>
            <person name="Sundar S."/>
            <person name="Quail M.A."/>
            <person name="De Doncker S."/>
            <person name="Maes I."/>
            <person name="Vanaerschot M."/>
            <person name="Stark O."/>
            <person name="Schonian G."/>
            <person name="Dujardin J.C."/>
            <person name="Berriman M."/>
        </authorList>
    </citation>
    <scope>NUCLEOTIDE SEQUENCE [LARGE SCALE GENOMIC DNA]</scope>
    <source>
        <strain evidence="6">BPK282A1</strain>
    </source>
</reference>
<feature type="compositionally biased region" description="Basic residues" evidence="1">
    <location>
        <begin position="176"/>
        <end position="203"/>
    </location>
</feature>
<feature type="compositionally biased region" description="Basic residues" evidence="1">
    <location>
        <begin position="266"/>
        <end position="277"/>
    </location>
</feature>
<organism evidence="2 7">
    <name type="scientific">Leishmania donovani</name>
    <dbReference type="NCBI Taxonomy" id="5661"/>
    <lineage>
        <taxon>Eukaryota</taxon>
        <taxon>Discoba</taxon>
        <taxon>Euglenozoa</taxon>
        <taxon>Kinetoplastea</taxon>
        <taxon>Metakinetoplastina</taxon>
        <taxon>Trypanosomatida</taxon>
        <taxon>Trypanosomatidae</taxon>
        <taxon>Leishmaniinae</taxon>
        <taxon>Leishmania</taxon>
    </lineage>
</organism>
<dbReference type="AlphaFoldDB" id="A0A3Q8IK24"/>
<sequence>MFSRSMRALVSKRPPFASFYKAVYSPLRNTEQARKMQTAAVLWHRTAPQYGIRFSAPRVAAALRIYRRKGKEITKELQKTAKPARKWKAAPSRSKLARATAPKRKAIHLKQRQQKGKKAITPFAAFQTEVMRRTKFPSTRANLKRVLRMWVMTGRQRSLSVPKRVEMAVRLLQKDRKRGKGFSRKMSNKITRRRSKRGTRKIAKSSAAGSSRKTAKSRKPRVTATGAKRARAARPSRSAVAQRLKRARRMRAVRQVPKRPASVKVRLARHLAAKRSAPKPVAASKPKARTMHAARKATASKRRTRKTSIAAVAKPRPRHTPTKRRASAARRRANPYIKFYRHMRMTGLIPNHPKILGTRQIKALWTETHSLNGLNRRIARATELLEERTGLKSKVNPPAVRTSARKRQNPKHGSPGPSPAPAAPKTSESLTIKQRDIKVPPYYSSNPFGATYAALLPLLRDIPSSTRMAHVAKAWTRTSVKDDKRSAKARIAAVAEAMKK</sequence>
<feature type="region of interest" description="Disordered" evidence="1">
    <location>
        <begin position="389"/>
        <end position="429"/>
    </location>
</feature>
<evidence type="ECO:0000313" key="6">
    <source>
        <dbReference type="Proteomes" id="UP000008980"/>
    </source>
</evidence>
<dbReference type="VEuPathDB" id="TriTrypDB:LdCL_360068100"/>
<feature type="region of interest" description="Disordered" evidence="1">
    <location>
        <begin position="176"/>
        <end position="308"/>
    </location>
</feature>
<dbReference type="OrthoDB" id="273779at2759"/>
<reference evidence="8" key="5">
    <citation type="submission" date="2019-02" db="EMBL/GenBank/DDBJ databases">
        <title>FDA dAtabase for Regulatory Grade micrObial Sequences (FDA-ARGOS): Supporting development and validation of Infectious Disease Dx tests.</title>
        <authorList>
            <person name="Duncan R."/>
            <person name="Fisher C."/>
            <person name="Tallon L."/>
            <person name="Sadzewicz L."/>
            <person name="Sengamalay N."/>
            <person name="Ott S."/>
            <person name="Godinez A."/>
            <person name="Nagaraj S."/>
            <person name="Vavikolanu K."/>
            <person name="Nadendla S."/>
            <person name="Aluvathingal J."/>
            <person name="Sichtig H."/>
        </authorList>
    </citation>
    <scope>NUCLEOTIDE SEQUENCE [LARGE SCALE GENOMIC DNA]</scope>
    <source>
        <strain evidence="8">FDAARGOS_361</strain>
    </source>
</reference>
<reference evidence="4" key="2">
    <citation type="submission" date="2011-01" db="EMBL/GenBank/DDBJ databases">
        <authorList>
            <person name="Zhao B.P."/>
            <person name="Ren Z.A."/>
            <person name="Li C.D."/>
        </authorList>
    </citation>
    <scope>NUCLEOTIDE SEQUENCE</scope>
    <source>
        <strain evidence="4">BPK282A1</strain>
    </source>
</reference>
<dbReference type="RefSeq" id="XP_003865719.1">
    <property type="nucleotide sequence ID" value="XM_003865671.1"/>
</dbReference>
<keyword evidence="7" id="KW-1185">Reference proteome</keyword>
<proteinExistence type="predicted"/>
<dbReference type="Proteomes" id="UP000318447">
    <property type="component" value="Unassembled WGS sequence"/>
</dbReference>
<feature type="compositionally biased region" description="Basic residues" evidence="1">
    <location>
        <begin position="286"/>
        <end position="306"/>
    </location>
</feature>
<dbReference type="EMBL" id="FR799623">
    <property type="protein sequence ID" value="CBZ39043.1"/>
    <property type="molecule type" value="Genomic_DNA"/>
</dbReference>
<protein>
    <submittedName>
        <fullName evidence="2">Mkiaa0324 protein-like protein</fullName>
    </submittedName>
    <submittedName>
        <fullName evidence="3">Mkiaa0324_protein-like_protein/GeneDB:LmjF.36.582 0</fullName>
    </submittedName>
</protein>
<dbReference type="Proteomes" id="UP000274082">
    <property type="component" value="Chromosome 36"/>
</dbReference>
<evidence type="ECO:0000313" key="4">
    <source>
        <dbReference type="EMBL" id="CBZ39043.1"/>
    </source>
</evidence>
<feature type="compositionally biased region" description="Basic residues" evidence="1">
    <location>
        <begin position="243"/>
        <end position="252"/>
    </location>
</feature>
<dbReference type="Proteomes" id="UP000008980">
    <property type="component" value="Chromosome 36"/>
</dbReference>
<reference evidence="5" key="6">
    <citation type="submission" date="2019-02" db="EMBL/GenBank/DDBJ databases">
        <title>FDA dAtabase for Regulatory Grade micrObial Sequences (FDA-ARGOS): Supporting development and validation of Infectious Disease Dx tests.</title>
        <authorList>
            <person name="Duncan R."/>
            <person name="Fisher C."/>
            <person name="Tallon L.J."/>
            <person name="Sadzewicz L."/>
            <person name="Sengamalay N."/>
            <person name="Ott S."/>
            <person name="Godinez A."/>
            <person name="Nagaraj S."/>
            <person name="Nadendla S."/>
            <person name="Sichtig H."/>
        </authorList>
    </citation>
    <scope>NUCLEOTIDE SEQUENCE</scope>
    <source>
        <strain evidence="5">FDAARGOS_361</strain>
    </source>
</reference>
<dbReference type="EMBL" id="LR812656">
    <property type="protein sequence ID" value="CAC5435186.1"/>
    <property type="molecule type" value="Genomic_DNA"/>
</dbReference>
<evidence type="ECO:0000313" key="3">
    <source>
        <dbReference type="EMBL" id="CAC5435186.1"/>
    </source>
</evidence>
<dbReference type="VEuPathDB" id="TriTrypDB:LDHU3_36.8000"/>
<dbReference type="Proteomes" id="UP000601710">
    <property type="component" value="Chromosome 36"/>
</dbReference>